<dbReference type="HOGENOM" id="CLU_064886_0_2_14"/>
<dbReference type="PATRIC" id="fig|1276257.3.peg.134"/>
<dbReference type="InterPro" id="IPR043129">
    <property type="entry name" value="ATPase_NBD"/>
</dbReference>
<keyword evidence="2" id="KW-0378">Hydrolase</keyword>
<feature type="domain" description="Gcp-like" evidence="1">
    <location>
        <begin position="37"/>
        <end position="123"/>
    </location>
</feature>
<dbReference type="Gene3D" id="3.30.420.40">
    <property type="match status" value="1"/>
</dbReference>
<protein>
    <submittedName>
        <fullName evidence="2">Glycoprotease</fullName>
    </submittedName>
</protein>
<dbReference type="RefSeq" id="WP_025250682.1">
    <property type="nucleotide sequence ID" value="NZ_CP006934.1"/>
</dbReference>
<dbReference type="eggNOG" id="COG1214">
    <property type="taxonomic scope" value="Bacteria"/>
</dbReference>
<dbReference type="Pfam" id="PF00814">
    <property type="entry name" value="TsaD"/>
    <property type="match status" value="1"/>
</dbReference>
<dbReference type="Gene3D" id="3.30.420.200">
    <property type="match status" value="1"/>
</dbReference>
<accession>W6AIL0</accession>
<evidence type="ECO:0000313" key="2">
    <source>
        <dbReference type="EMBL" id="AHI53544.1"/>
    </source>
</evidence>
<dbReference type="GO" id="GO:0008233">
    <property type="term" value="F:peptidase activity"/>
    <property type="evidence" value="ECO:0007669"/>
    <property type="project" value="UniProtKB-KW"/>
</dbReference>
<dbReference type="OrthoDB" id="9784166at2"/>
<dbReference type="GO" id="GO:0006508">
    <property type="term" value="P:proteolysis"/>
    <property type="evidence" value="ECO:0007669"/>
    <property type="project" value="UniProtKB-KW"/>
</dbReference>
<name>W6AIL0_9MOLU</name>
<dbReference type="AlphaFoldDB" id="W6AIL0"/>
<proteinExistence type="predicted"/>
<dbReference type="Proteomes" id="UP000019265">
    <property type="component" value="Chromosome"/>
</dbReference>
<dbReference type="STRING" id="1276257.SSABA_v1c01320"/>
<dbReference type="GO" id="GO:0002949">
    <property type="term" value="P:tRNA threonylcarbamoyladenosine modification"/>
    <property type="evidence" value="ECO:0007669"/>
    <property type="project" value="InterPro"/>
</dbReference>
<keyword evidence="3" id="KW-1185">Reference proteome</keyword>
<organism evidence="2 3">
    <name type="scientific">Spiroplasma sabaudiense Ar-1343</name>
    <dbReference type="NCBI Taxonomy" id="1276257"/>
    <lineage>
        <taxon>Bacteria</taxon>
        <taxon>Bacillati</taxon>
        <taxon>Mycoplasmatota</taxon>
        <taxon>Mollicutes</taxon>
        <taxon>Entomoplasmatales</taxon>
        <taxon>Spiroplasmataceae</taxon>
        <taxon>Spiroplasma</taxon>
    </lineage>
</organism>
<dbReference type="InterPro" id="IPR000905">
    <property type="entry name" value="Gcp-like_dom"/>
</dbReference>
<evidence type="ECO:0000313" key="3">
    <source>
        <dbReference type="Proteomes" id="UP000019265"/>
    </source>
</evidence>
<dbReference type="SUPFAM" id="SSF53067">
    <property type="entry name" value="Actin-like ATPase domain"/>
    <property type="match status" value="1"/>
</dbReference>
<sequence length="188" mass="21455">MKLFIDTCNNNLILILFSDKKIVDKVVILQQNRISDIFKNHLQELLDRNSLQLKEISELYVTKGPGSYTGVRIGLTIAKTLFTISKTIAIYTISSLKFQAGLENVVSIIDARSNKSYLGIYQAGLIEIEDQLLPNETVEEIIKNFTNYKIVKDQVAIDYCKNLLDLLNSFDRVQESSELNPNYIKNFI</sequence>
<dbReference type="KEGG" id="ssab:SSABA_v1c01320"/>
<reference evidence="2 3" key="1">
    <citation type="journal article" date="2014" name="Genome Biol. Evol.">
        <title>Molecular evolution of the substrate utilization strategies and putative virulence factors in mosquito-associated Spiroplasma species.</title>
        <authorList>
            <person name="Chang T.H."/>
            <person name="Lo W.S."/>
            <person name="Ku C."/>
            <person name="Chen L.L."/>
            <person name="Kuo C.H."/>
        </authorList>
    </citation>
    <scope>NUCLEOTIDE SEQUENCE [LARGE SCALE GENOMIC DNA]</scope>
    <source>
        <strain evidence="2">Ar-1343</strain>
    </source>
</reference>
<evidence type="ECO:0000259" key="1">
    <source>
        <dbReference type="Pfam" id="PF00814"/>
    </source>
</evidence>
<dbReference type="InterPro" id="IPR022496">
    <property type="entry name" value="T6A_TsaB"/>
</dbReference>
<dbReference type="NCBIfam" id="TIGR03725">
    <property type="entry name" value="T6A_YeaZ"/>
    <property type="match status" value="1"/>
</dbReference>
<keyword evidence="2" id="KW-0645">Protease</keyword>
<dbReference type="EMBL" id="CP006934">
    <property type="protein sequence ID" value="AHI53544.1"/>
    <property type="molecule type" value="Genomic_DNA"/>
</dbReference>
<gene>
    <name evidence="2" type="ORF">SSABA_v1c01320</name>
</gene>